<evidence type="ECO:0000256" key="2">
    <source>
        <dbReference type="ARBA" id="ARBA00022722"/>
    </source>
</evidence>
<evidence type="ECO:0000256" key="10">
    <source>
        <dbReference type="ARBA" id="ARBA00023204"/>
    </source>
</evidence>
<accession>A0A931GFP2</accession>
<comment type="similarity">
    <text evidence="1">Belongs to the helicase family. UvrD subfamily.</text>
</comment>
<dbReference type="Gene3D" id="3.90.320.10">
    <property type="match status" value="1"/>
</dbReference>
<dbReference type="EC" id="5.6.2.4" evidence="13"/>
<keyword evidence="10" id="KW-0234">DNA repair</keyword>
<dbReference type="GO" id="GO:0043138">
    <property type="term" value="F:3'-5' DNA helicase activity"/>
    <property type="evidence" value="ECO:0007669"/>
    <property type="project" value="UniProtKB-EC"/>
</dbReference>
<evidence type="ECO:0000256" key="5">
    <source>
        <dbReference type="ARBA" id="ARBA00022801"/>
    </source>
</evidence>
<keyword evidence="4" id="KW-0227">DNA damage</keyword>
<organism evidence="19 20">
    <name type="scientific">Zhihengliuella flava</name>
    <dbReference type="NCBI Taxonomy" id="1285193"/>
    <lineage>
        <taxon>Bacteria</taxon>
        <taxon>Bacillati</taxon>
        <taxon>Actinomycetota</taxon>
        <taxon>Actinomycetes</taxon>
        <taxon>Micrococcales</taxon>
        <taxon>Micrococcaceae</taxon>
        <taxon>Zhihengliuella</taxon>
    </lineage>
</organism>
<dbReference type="SUPFAM" id="SSF52980">
    <property type="entry name" value="Restriction endonuclease-like"/>
    <property type="match status" value="1"/>
</dbReference>
<dbReference type="EMBL" id="JADOTZ010000001">
    <property type="protein sequence ID" value="MBG6085578.1"/>
    <property type="molecule type" value="Genomic_DNA"/>
</dbReference>
<evidence type="ECO:0000256" key="8">
    <source>
        <dbReference type="ARBA" id="ARBA00022840"/>
    </source>
</evidence>
<evidence type="ECO:0000256" key="6">
    <source>
        <dbReference type="ARBA" id="ARBA00022806"/>
    </source>
</evidence>
<comment type="caution">
    <text evidence="19">The sequence shown here is derived from an EMBL/GenBank/DDBJ whole genome shotgun (WGS) entry which is preliminary data.</text>
</comment>
<dbReference type="InterPro" id="IPR011335">
    <property type="entry name" value="Restrct_endonuc-II-like"/>
</dbReference>
<evidence type="ECO:0000256" key="16">
    <source>
        <dbReference type="SAM" id="MobiDB-lite"/>
    </source>
</evidence>
<evidence type="ECO:0000313" key="20">
    <source>
        <dbReference type="Proteomes" id="UP000625033"/>
    </source>
</evidence>
<proteinExistence type="inferred from homology"/>
<dbReference type="GO" id="GO:0005524">
    <property type="term" value="F:ATP binding"/>
    <property type="evidence" value="ECO:0007669"/>
    <property type="project" value="UniProtKB-UniRule"/>
</dbReference>
<keyword evidence="3 15" id="KW-0547">Nucleotide-binding</keyword>
<dbReference type="GO" id="GO:0033202">
    <property type="term" value="C:DNA helicase complex"/>
    <property type="evidence" value="ECO:0007669"/>
    <property type="project" value="TreeGrafter"/>
</dbReference>
<evidence type="ECO:0000256" key="13">
    <source>
        <dbReference type="ARBA" id="ARBA00034808"/>
    </source>
</evidence>
<dbReference type="InterPro" id="IPR038726">
    <property type="entry name" value="PDDEXK_AddAB-type"/>
</dbReference>
<feature type="domain" description="UvrD-like helicase ATP-binding" evidence="17">
    <location>
        <begin position="23"/>
        <end position="359"/>
    </location>
</feature>
<dbReference type="Gene3D" id="1.10.486.10">
    <property type="entry name" value="PCRA, domain 4"/>
    <property type="match status" value="1"/>
</dbReference>
<dbReference type="GO" id="GO:0003677">
    <property type="term" value="F:DNA binding"/>
    <property type="evidence" value="ECO:0007669"/>
    <property type="project" value="UniProtKB-KW"/>
</dbReference>
<comment type="catalytic activity">
    <reaction evidence="12">
        <text>Couples ATP hydrolysis with the unwinding of duplex DNA by translocating in the 3'-5' direction.</text>
        <dbReference type="EC" id="5.6.2.4"/>
    </reaction>
</comment>
<dbReference type="InterPro" id="IPR013986">
    <property type="entry name" value="DExx_box_DNA_helicase_dom_sf"/>
</dbReference>
<evidence type="ECO:0000256" key="7">
    <source>
        <dbReference type="ARBA" id="ARBA00022839"/>
    </source>
</evidence>
<evidence type="ECO:0000256" key="1">
    <source>
        <dbReference type="ARBA" id="ARBA00009922"/>
    </source>
</evidence>
<dbReference type="SUPFAM" id="SSF52540">
    <property type="entry name" value="P-loop containing nucleoside triphosphate hydrolases"/>
    <property type="match status" value="1"/>
</dbReference>
<feature type="binding site" evidence="15">
    <location>
        <begin position="44"/>
        <end position="51"/>
    </location>
    <ligand>
        <name>ATP</name>
        <dbReference type="ChEBI" id="CHEBI:30616"/>
    </ligand>
</feature>
<keyword evidence="5 15" id="KW-0378">Hydrolase</keyword>
<dbReference type="InterPro" id="IPR014016">
    <property type="entry name" value="UvrD-like_ATP-bd"/>
</dbReference>
<dbReference type="PROSITE" id="PS51198">
    <property type="entry name" value="UVRD_HELICASE_ATP_BIND"/>
    <property type="match status" value="1"/>
</dbReference>
<evidence type="ECO:0000256" key="12">
    <source>
        <dbReference type="ARBA" id="ARBA00034617"/>
    </source>
</evidence>
<dbReference type="RefSeq" id="WP_196836750.1">
    <property type="nucleotide sequence ID" value="NZ_JADOTZ010000001.1"/>
</dbReference>
<dbReference type="Pfam" id="PF12705">
    <property type="entry name" value="PDDEXK_1"/>
    <property type="match status" value="1"/>
</dbReference>
<keyword evidence="9" id="KW-0238">DNA-binding</keyword>
<comment type="catalytic activity">
    <reaction evidence="14">
        <text>ATP + H2O = ADP + phosphate + H(+)</text>
        <dbReference type="Rhea" id="RHEA:13065"/>
        <dbReference type="ChEBI" id="CHEBI:15377"/>
        <dbReference type="ChEBI" id="CHEBI:15378"/>
        <dbReference type="ChEBI" id="CHEBI:30616"/>
        <dbReference type="ChEBI" id="CHEBI:43474"/>
        <dbReference type="ChEBI" id="CHEBI:456216"/>
        <dbReference type="EC" id="5.6.2.4"/>
    </reaction>
</comment>
<dbReference type="CDD" id="cd17932">
    <property type="entry name" value="DEXQc_UvrD"/>
    <property type="match status" value="1"/>
</dbReference>
<evidence type="ECO:0000256" key="15">
    <source>
        <dbReference type="PROSITE-ProRule" id="PRU00560"/>
    </source>
</evidence>
<evidence type="ECO:0000256" key="9">
    <source>
        <dbReference type="ARBA" id="ARBA00023125"/>
    </source>
</evidence>
<reference evidence="19" key="1">
    <citation type="submission" date="2020-11" db="EMBL/GenBank/DDBJ databases">
        <title>Sequencing the genomes of 1000 actinobacteria strains.</title>
        <authorList>
            <person name="Klenk H.-P."/>
        </authorList>
    </citation>
    <scope>NUCLEOTIDE SEQUENCE</scope>
    <source>
        <strain evidence="19">DSM 26152</strain>
    </source>
</reference>
<name>A0A931GFP2_9MICC</name>
<dbReference type="Pfam" id="PF13361">
    <property type="entry name" value="UvrD_C"/>
    <property type="match status" value="2"/>
</dbReference>
<evidence type="ECO:0000256" key="14">
    <source>
        <dbReference type="ARBA" id="ARBA00048988"/>
    </source>
</evidence>
<dbReference type="Gene3D" id="1.10.10.160">
    <property type="match status" value="1"/>
</dbReference>
<evidence type="ECO:0000259" key="17">
    <source>
        <dbReference type="PROSITE" id="PS51198"/>
    </source>
</evidence>
<feature type="region of interest" description="Disordered" evidence="16">
    <location>
        <begin position="845"/>
        <end position="865"/>
    </location>
</feature>
<dbReference type="GO" id="GO:0004527">
    <property type="term" value="F:exonuclease activity"/>
    <property type="evidence" value="ECO:0007669"/>
    <property type="project" value="UniProtKB-KW"/>
</dbReference>
<keyword evidence="6 15" id="KW-0347">Helicase</keyword>
<dbReference type="Pfam" id="PF00580">
    <property type="entry name" value="UvrD-helicase"/>
    <property type="match status" value="1"/>
</dbReference>
<dbReference type="PROSITE" id="PS51217">
    <property type="entry name" value="UVRD_HELICASE_CTER"/>
    <property type="match status" value="1"/>
</dbReference>
<keyword evidence="8 15" id="KW-0067">ATP-binding</keyword>
<evidence type="ECO:0000259" key="18">
    <source>
        <dbReference type="PROSITE" id="PS51217"/>
    </source>
</evidence>
<dbReference type="GO" id="GO:0000725">
    <property type="term" value="P:recombinational repair"/>
    <property type="evidence" value="ECO:0007669"/>
    <property type="project" value="TreeGrafter"/>
</dbReference>
<keyword evidence="2" id="KW-0540">Nuclease</keyword>
<dbReference type="Proteomes" id="UP000625033">
    <property type="component" value="Unassembled WGS sequence"/>
</dbReference>
<keyword evidence="7" id="KW-0269">Exonuclease</keyword>
<feature type="domain" description="UvrD-like helicase C-terminal" evidence="18">
    <location>
        <begin position="360"/>
        <end position="686"/>
    </location>
</feature>
<dbReference type="AlphaFoldDB" id="A0A931GFP2"/>
<dbReference type="InterPro" id="IPR000212">
    <property type="entry name" value="DNA_helicase_UvrD/REP"/>
</dbReference>
<keyword evidence="11" id="KW-0413">Isomerase</keyword>
<dbReference type="Gene3D" id="3.40.50.300">
    <property type="entry name" value="P-loop containing nucleotide triphosphate hydrolases"/>
    <property type="match status" value="3"/>
</dbReference>
<evidence type="ECO:0000256" key="3">
    <source>
        <dbReference type="ARBA" id="ARBA00022741"/>
    </source>
</evidence>
<keyword evidence="20" id="KW-1185">Reference proteome</keyword>
<dbReference type="InterPro" id="IPR027417">
    <property type="entry name" value="P-loop_NTPase"/>
</dbReference>
<protein>
    <recommendedName>
        <fullName evidence="13">DNA 3'-5' helicase</fullName>
        <ecNumber evidence="13">5.6.2.4</ecNumber>
    </recommendedName>
</protein>
<dbReference type="PANTHER" id="PTHR11070:SF55">
    <property type="entry name" value="DNA 3'-5' HELICASE"/>
    <property type="match status" value="1"/>
</dbReference>
<sequence length="1122" mass="122106">MTGKIIETARYSPEDLADILGQFTPTPQQSAIISSPLEPLLVIAGAGSGKTATMADRVVWLVANGLVRPDQILGVTFTRKAAGELSHRIRAQLLTLEDRGLMEEGLEELGEPTVSTYHSYANSLVADHGLRIGIEPDSELLGSAQTWQLADRVVQDYDGDAAELDGARSTLTDAVVQFASACAEHLCTPSEAIDYLTNLRDGLDALPYIAGTEKEKTQAAQKLLTRLSTRRAVARLAERYAEAKRERSVLDYGDLVALAARIARDVPAAREEERDRFKVVLLDEFQDTSHAQMVLFSSLFGDGHAVTAVGDPNQSIYGFRGASAGQLFRFPTVFPRVDGSTGERAPAEVSHLTTAWRNSVHILQAANAVAEDLIQHTGNESVSVRQLEPSPVAGPGRVELARLESSDAETHWLADRLLEVRRAIREEHRNGAGPQPSSAVLFRTKTQIAAMAAALDERDVPYEIVGLSGLLAMPEVVDLVAMLRVLVDPNRSDALLRLIAGARWRLGPADLLAFAEWSRVLERQRARQVAGEEDDGVAAATPELTDAASLIEALDTLPPTGWTGQGGRALSVGARERLVQLRDEVRYLRTFVDDDLLTLIHEVERVSGLELELAAKPGATTHSARRHLDAFADAAATYASTSGATGLIGFLAWLDAALEQEGGLEIPAADANPEAVQLLTIHASKGLEWDVVAVAGLNDGTFPTSQQDRWTSGASALPWPLRGDRHDLPHWDTDQPDLKSALDAEKEFADEVRAHGELEERRLAYVALTRARYHLICSSSVWTGTRSKPVAISPFLHDLLPLAENPSESARIVTWCADEEAPEANPHREEPTEALWPFDPLEGPHILRGDHDDAEPSGSRRPALEASAAVVRDALTAARSGDPAEPRTEAGRAWLDEARLLVAKRRANEAPKRYEPPHHVRASVFVDLATDRDAVLAQMRRPVPRRPGVAARKGTAFHAWVEERFGATGMLDLDDLVGAADAHLDDAYGLEEMKAAFLASEWADRQPDFVEIPFETNVGPVSVRGRIDAVFQENDGRYTLVDWKTGRVPTGRDAEAKAVQLAVYRLGFARLHGLDVADVDAAFFYVGYGKTLRPQRLATEAELQALIVNALAEENPTSHHAG</sequence>
<evidence type="ECO:0000256" key="11">
    <source>
        <dbReference type="ARBA" id="ARBA00023235"/>
    </source>
</evidence>
<evidence type="ECO:0000256" key="4">
    <source>
        <dbReference type="ARBA" id="ARBA00022763"/>
    </source>
</evidence>
<gene>
    <name evidence="19" type="ORF">IW252_002345</name>
</gene>
<evidence type="ECO:0000313" key="19">
    <source>
        <dbReference type="EMBL" id="MBG6085578.1"/>
    </source>
</evidence>
<dbReference type="GO" id="GO:0005829">
    <property type="term" value="C:cytosol"/>
    <property type="evidence" value="ECO:0007669"/>
    <property type="project" value="TreeGrafter"/>
</dbReference>
<dbReference type="InterPro" id="IPR011604">
    <property type="entry name" value="PDDEXK-like_dom_sf"/>
</dbReference>
<dbReference type="InterPro" id="IPR014017">
    <property type="entry name" value="DNA_helicase_UvrD-like_C"/>
</dbReference>
<dbReference type="PANTHER" id="PTHR11070">
    <property type="entry name" value="UVRD / RECB / PCRA DNA HELICASE FAMILY MEMBER"/>
    <property type="match status" value="1"/>
</dbReference>